<dbReference type="EMBL" id="CM023473">
    <property type="protein sequence ID" value="KAH7953036.1"/>
    <property type="molecule type" value="Genomic_DNA"/>
</dbReference>
<sequence length="252" mass="28770">MDTSSHKAAWSEEETKTLIRLWEEHLSDLRRAKRNINVYDAMRQKMQELGFKKTTKEIKKKMENLGNKYRLIKRKDTGTGSGAIAWPYYWDLHRFLASLPLHDDSLAQESTCTEASSHAQEILNGIVCCEVDEPDNAVDEWSTPLSMATPSPSGSPGVCTSLPSTPSLAWPTPSGENEFHHQQETKAAKRKRQPATNTLLTQLLQEQHQLHLSLESRRDREIKLKEEELKLLQQFSKTDDKLLTILSDMAKK</sequence>
<accession>A0ACB8CV60</accession>
<evidence type="ECO:0000313" key="1">
    <source>
        <dbReference type="EMBL" id="KAH7953036.1"/>
    </source>
</evidence>
<protein>
    <submittedName>
        <fullName evidence="1">Uncharacterized protein</fullName>
    </submittedName>
</protein>
<name>A0ACB8CV60_DERSI</name>
<organism evidence="1 2">
    <name type="scientific">Dermacentor silvarum</name>
    <name type="common">Tick</name>
    <dbReference type="NCBI Taxonomy" id="543639"/>
    <lineage>
        <taxon>Eukaryota</taxon>
        <taxon>Metazoa</taxon>
        <taxon>Ecdysozoa</taxon>
        <taxon>Arthropoda</taxon>
        <taxon>Chelicerata</taxon>
        <taxon>Arachnida</taxon>
        <taxon>Acari</taxon>
        <taxon>Parasitiformes</taxon>
        <taxon>Ixodida</taxon>
        <taxon>Ixodoidea</taxon>
        <taxon>Ixodidae</taxon>
        <taxon>Rhipicephalinae</taxon>
        <taxon>Dermacentor</taxon>
    </lineage>
</organism>
<keyword evidence="2" id="KW-1185">Reference proteome</keyword>
<reference evidence="1" key="1">
    <citation type="submission" date="2020-05" db="EMBL/GenBank/DDBJ databases">
        <title>Large-scale comparative analyses of tick genomes elucidate their genetic diversity and vector capacities.</title>
        <authorList>
            <person name="Jia N."/>
            <person name="Wang J."/>
            <person name="Shi W."/>
            <person name="Du L."/>
            <person name="Sun Y."/>
            <person name="Zhan W."/>
            <person name="Jiang J."/>
            <person name="Wang Q."/>
            <person name="Zhang B."/>
            <person name="Ji P."/>
            <person name="Sakyi L.B."/>
            <person name="Cui X."/>
            <person name="Yuan T."/>
            <person name="Jiang B."/>
            <person name="Yang W."/>
            <person name="Lam T.T.-Y."/>
            <person name="Chang Q."/>
            <person name="Ding S."/>
            <person name="Wang X."/>
            <person name="Zhu J."/>
            <person name="Ruan X."/>
            <person name="Zhao L."/>
            <person name="Wei J."/>
            <person name="Que T."/>
            <person name="Du C."/>
            <person name="Cheng J."/>
            <person name="Dai P."/>
            <person name="Han X."/>
            <person name="Huang E."/>
            <person name="Gao Y."/>
            <person name="Liu J."/>
            <person name="Shao H."/>
            <person name="Ye R."/>
            <person name="Li L."/>
            <person name="Wei W."/>
            <person name="Wang X."/>
            <person name="Wang C."/>
            <person name="Yang T."/>
            <person name="Huo Q."/>
            <person name="Li W."/>
            <person name="Guo W."/>
            <person name="Chen H."/>
            <person name="Zhou L."/>
            <person name="Ni X."/>
            <person name="Tian J."/>
            <person name="Zhou Y."/>
            <person name="Sheng Y."/>
            <person name="Liu T."/>
            <person name="Pan Y."/>
            <person name="Xia L."/>
            <person name="Li J."/>
            <person name="Zhao F."/>
            <person name="Cao W."/>
        </authorList>
    </citation>
    <scope>NUCLEOTIDE SEQUENCE</scope>
    <source>
        <strain evidence="1">Dsil-2018</strain>
    </source>
</reference>
<gene>
    <name evidence="1" type="ORF">HPB49_003999</name>
</gene>
<evidence type="ECO:0000313" key="2">
    <source>
        <dbReference type="Proteomes" id="UP000821865"/>
    </source>
</evidence>
<comment type="caution">
    <text evidence="1">The sequence shown here is derived from an EMBL/GenBank/DDBJ whole genome shotgun (WGS) entry which is preliminary data.</text>
</comment>
<dbReference type="Proteomes" id="UP000821865">
    <property type="component" value="Chromosome 4"/>
</dbReference>
<proteinExistence type="predicted"/>